<gene>
    <name evidence="1" type="ORF">g.3290</name>
</gene>
<reference evidence="1" key="1">
    <citation type="submission" date="2015-11" db="EMBL/GenBank/DDBJ databases">
        <title>De novo transcriptome assembly of four potential Pierce s Disease insect vectors from Arizona vineyards.</title>
        <authorList>
            <person name="Tassone E.E."/>
        </authorList>
    </citation>
    <scope>NUCLEOTIDE SEQUENCE</scope>
</reference>
<name>A0A1B6EW14_9HEMI</name>
<feature type="non-terminal residue" evidence="1">
    <location>
        <position position="135"/>
    </location>
</feature>
<proteinExistence type="predicted"/>
<dbReference type="EMBL" id="GECZ01027637">
    <property type="protein sequence ID" value="JAS42132.1"/>
    <property type="molecule type" value="Transcribed_RNA"/>
</dbReference>
<accession>A0A1B6EW14</accession>
<evidence type="ECO:0000313" key="1">
    <source>
        <dbReference type="EMBL" id="JAS42132.1"/>
    </source>
</evidence>
<sequence>VLPTLIPSSDHSPFLILIDFLFIYSRTKTWLEYRYSLDSTEISETEPNLDTIKSEMETLLEPISEKAEVTLLSIADRIFVSISIEDGNRKYYFQVFPKDKYVLAKKPIKENILEVIMTTFQFKSYRMVSDSFEDN</sequence>
<organism evidence="1">
    <name type="scientific">Cuerna arida</name>
    <dbReference type="NCBI Taxonomy" id="1464854"/>
    <lineage>
        <taxon>Eukaryota</taxon>
        <taxon>Metazoa</taxon>
        <taxon>Ecdysozoa</taxon>
        <taxon>Arthropoda</taxon>
        <taxon>Hexapoda</taxon>
        <taxon>Insecta</taxon>
        <taxon>Pterygota</taxon>
        <taxon>Neoptera</taxon>
        <taxon>Paraneoptera</taxon>
        <taxon>Hemiptera</taxon>
        <taxon>Auchenorrhyncha</taxon>
        <taxon>Membracoidea</taxon>
        <taxon>Cicadellidae</taxon>
        <taxon>Cicadellinae</taxon>
        <taxon>Proconiini</taxon>
        <taxon>Cuerna</taxon>
    </lineage>
</organism>
<feature type="non-terminal residue" evidence="1">
    <location>
        <position position="1"/>
    </location>
</feature>
<protein>
    <submittedName>
        <fullName evidence="1">Uncharacterized protein</fullName>
    </submittedName>
</protein>
<dbReference type="AlphaFoldDB" id="A0A1B6EW14"/>